<evidence type="ECO:0000313" key="2">
    <source>
        <dbReference type="EMBL" id="KWX16353.1"/>
    </source>
</evidence>
<dbReference type="SUPFAM" id="SSF51366">
    <property type="entry name" value="Ribulose-phoshate binding barrel"/>
    <property type="match status" value="1"/>
</dbReference>
<dbReference type="PATRIC" id="fig|1352.1358.peg.2869"/>
<gene>
    <name evidence="2" type="ORF">AWT83_16585</name>
    <name evidence="3" type="ORF">DKP91_11400</name>
    <name evidence="4" type="ORF">DTPHA_602466</name>
</gene>
<evidence type="ECO:0000313" key="7">
    <source>
        <dbReference type="Proteomes" id="UP000249070"/>
    </source>
</evidence>
<dbReference type="EMBL" id="LRHK01000008">
    <property type="protein sequence ID" value="KWX16353.1"/>
    <property type="molecule type" value="Genomic_DNA"/>
</dbReference>
<protein>
    <submittedName>
        <fullName evidence="2">PEP phosphonomutase</fullName>
    </submittedName>
</protein>
<dbReference type="InterPro" id="IPR011060">
    <property type="entry name" value="RibuloseP-bd_barrel"/>
</dbReference>
<accession>A0A132P220</accession>
<dbReference type="RefSeq" id="WP_002288609.1">
    <property type="nucleotide sequence ID" value="NZ_AP026567.1"/>
</dbReference>
<dbReference type="Proteomes" id="UP000183509">
    <property type="component" value="Unassembled WGS sequence"/>
</dbReference>
<sequence>MVKRLISANYSDVKKMTSKELKQSIKASEGRVIVCETVANTLPQSGEITNAEVASAFGADLILLNGFDCYRPAVFGLPNVTIEKVFDLQQTIENPIPKLKELVGRPVGINLEPIAPKTNMMSEKVEISQGRASSVETIQKAEELGVDFICFTGNPGTGVTNLEITKSVKMAKKYFSGLIIAGKMHSAGSEEPVVNKEAIISYAEAGADILLVPSVGSIPGFLEQDLIEAVRLAKKYDLLTMSAIGTSQESARPETLRQLAIMNKSCGVDLQHIGDAGYGGLAPAENIFETSVAIRGMRHTINCVSRSINR</sequence>
<proteinExistence type="predicted"/>
<evidence type="ECO:0000313" key="4">
    <source>
        <dbReference type="EMBL" id="SAM51863.1"/>
    </source>
</evidence>
<dbReference type="EMBL" id="QHGU01000065">
    <property type="protein sequence ID" value="PZM55086.1"/>
    <property type="molecule type" value="Genomic_DNA"/>
</dbReference>
<dbReference type="Proteomes" id="UP000249070">
    <property type="component" value="Unassembled WGS sequence"/>
</dbReference>
<dbReference type="EMBL" id="FKLM01000059">
    <property type="protein sequence ID" value="SAM51863.1"/>
    <property type="molecule type" value="Genomic_DNA"/>
</dbReference>
<reference evidence="2 5" key="1">
    <citation type="submission" date="2016-01" db="EMBL/GenBank/DDBJ databases">
        <title>Molecular Mechanisms for transfer of large genomic segments between Enterococcus faecium strains.</title>
        <authorList>
            <person name="Garcia-Solache M.A."/>
            <person name="Lebreton F."/>
            <person name="Mclaughlin R.E."/>
            <person name="Whiteaker J.D."/>
            <person name="Gilmore M.S."/>
            <person name="Rice L.B."/>
        </authorList>
    </citation>
    <scope>NUCLEOTIDE SEQUENCE [LARGE SCALE GENOMIC DNA]</scope>
    <source>
        <strain evidence="2 5">D344RRF x C68</strain>
    </source>
</reference>
<feature type="domain" description="DUF7916" evidence="1">
    <location>
        <begin position="6"/>
        <end position="310"/>
    </location>
</feature>
<evidence type="ECO:0000313" key="5">
    <source>
        <dbReference type="Proteomes" id="UP000070452"/>
    </source>
</evidence>
<evidence type="ECO:0000313" key="6">
    <source>
        <dbReference type="Proteomes" id="UP000183509"/>
    </source>
</evidence>
<reference evidence="3 7" key="3">
    <citation type="submission" date="2018-05" db="EMBL/GenBank/DDBJ databases">
        <title>Vancomycin-resistant Enterococcus faecium strain from Chelyabinsk, Russia.</title>
        <authorList>
            <person name="Gostev V."/>
            <person name="Goncharov A."/>
            <person name="Kolodzhieva V."/>
            <person name="Suvorov A."/>
            <person name="Sidorenko S."/>
            <person name="Zueva L."/>
        </authorList>
    </citation>
    <scope>NUCLEOTIDE SEQUENCE [LARGE SCALE GENOMIC DNA]</scope>
    <source>
        <strain evidence="3 7">20</strain>
    </source>
</reference>
<evidence type="ECO:0000313" key="3">
    <source>
        <dbReference type="EMBL" id="PZM55086.1"/>
    </source>
</evidence>
<reference evidence="4 6" key="2">
    <citation type="submission" date="2016-04" db="EMBL/GenBank/DDBJ databases">
        <authorList>
            <person name="Millard A."/>
        </authorList>
    </citation>
    <scope>NUCLEOTIDE SEQUENCE [LARGE SCALE GENOMIC DNA]</scope>
    <source>
        <strain evidence="4">Isolate 22</strain>
    </source>
</reference>
<organism evidence="2 5">
    <name type="scientific">Enterococcus faecium</name>
    <name type="common">Streptococcus faecium</name>
    <dbReference type="NCBI Taxonomy" id="1352"/>
    <lineage>
        <taxon>Bacteria</taxon>
        <taxon>Bacillati</taxon>
        <taxon>Bacillota</taxon>
        <taxon>Bacilli</taxon>
        <taxon>Lactobacillales</taxon>
        <taxon>Enterococcaceae</taxon>
        <taxon>Enterococcus</taxon>
    </lineage>
</organism>
<evidence type="ECO:0000259" key="1">
    <source>
        <dbReference type="Pfam" id="PF25509"/>
    </source>
</evidence>
<name>A0A132P220_ENTFC</name>
<dbReference type="InterPro" id="IPR057238">
    <property type="entry name" value="DUF7916"/>
</dbReference>
<comment type="caution">
    <text evidence="2">The sequence shown here is derived from an EMBL/GenBank/DDBJ whole genome shotgun (WGS) entry which is preliminary data.</text>
</comment>
<dbReference type="Pfam" id="PF25509">
    <property type="entry name" value="DUF7916"/>
    <property type="match status" value="1"/>
</dbReference>
<dbReference type="AlphaFoldDB" id="A0A132P220"/>
<dbReference type="Proteomes" id="UP000070452">
    <property type="component" value="Unassembled WGS sequence"/>
</dbReference>